<dbReference type="Pfam" id="PF00266">
    <property type="entry name" value="Aminotran_5"/>
    <property type="match status" value="1"/>
</dbReference>
<sequence>GLNSPLVQAKIEKKIKEVKHLPAAEVARDEDFWFHIQQAFNIDRSIINLNNGGVHPAPTIVMDAVKRYMDFSNGAPVYNSWKILRPRKELIRKKLAKTFGCSPEEIALVRNVTEALQIVLLGLELKQGDEVLTTTHDYPSMKNALYQREKREGIKVKTFTFPSPPKNLKVLADLFEKNVSVRTKLILVCHITNITGQIFPIKEICRMARKRGIEVVIDGAHAFGHFVFKQKDLNCDIYGANMHKWMMAPIGTGFLYVKKEKIKKIWPLFPAPDPMSNDI</sequence>
<reference evidence="3" key="1">
    <citation type="journal article" date="2014" name="Front. Microbiol.">
        <title>High frequency of phylogenetically diverse reductive dehalogenase-homologous genes in deep subseafloor sedimentary metagenomes.</title>
        <authorList>
            <person name="Kawai M."/>
            <person name="Futagami T."/>
            <person name="Toyoda A."/>
            <person name="Takaki Y."/>
            <person name="Nishi S."/>
            <person name="Hori S."/>
            <person name="Arai W."/>
            <person name="Tsubouchi T."/>
            <person name="Morono Y."/>
            <person name="Uchiyama I."/>
            <person name="Ito T."/>
            <person name="Fujiyama A."/>
            <person name="Inagaki F."/>
            <person name="Takami H."/>
        </authorList>
    </citation>
    <scope>NUCLEOTIDE SEQUENCE</scope>
    <source>
        <strain evidence="3">Expedition CK06-06</strain>
    </source>
</reference>
<evidence type="ECO:0000256" key="1">
    <source>
        <dbReference type="ARBA" id="ARBA00022898"/>
    </source>
</evidence>
<proteinExistence type="predicted"/>
<comment type="caution">
    <text evidence="3">The sequence shown here is derived from an EMBL/GenBank/DDBJ whole genome shotgun (WGS) entry which is preliminary data.</text>
</comment>
<evidence type="ECO:0000313" key="3">
    <source>
        <dbReference type="EMBL" id="GAF93553.1"/>
    </source>
</evidence>
<dbReference type="InterPro" id="IPR000192">
    <property type="entry name" value="Aminotrans_V_dom"/>
</dbReference>
<feature type="domain" description="Aminotransferase class V" evidence="2">
    <location>
        <begin position="51"/>
        <end position="268"/>
    </location>
</feature>
<dbReference type="InterPro" id="IPR015424">
    <property type="entry name" value="PyrdxlP-dep_Trfase"/>
</dbReference>
<dbReference type="EMBL" id="BARS01017040">
    <property type="protein sequence ID" value="GAF93553.1"/>
    <property type="molecule type" value="Genomic_DNA"/>
</dbReference>
<organism evidence="3">
    <name type="scientific">marine sediment metagenome</name>
    <dbReference type="NCBI Taxonomy" id="412755"/>
    <lineage>
        <taxon>unclassified sequences</taxon>
        <taxon>metagenomes</taxon>
        <taxon>ecological metagenomes</taxon>
    </lineage>
</organism>
<feature type="non-terminal residue" evidence="3">
    <location>
        <position position="279"/>
    </location>
</feature>
<dbReference type="AlphaFoldDB" id="X0TJ54"/>
<dbReference type="PANTHER" id="PTHR43092">
    <property type="entry name" value="L-CYSTEINE DESULFHYDRASE"/>
    <property type="match status" value="1"/>
</dbReference>
<accession>X0TJ54</accession>
<name>X0TJ54_9ZZZZ</name>
<gene>
    <name evidence="3" type="ORF">S01H1_27931</name>
</gene>
<dbReference type="PANTHER" id="PTHR43092:SF6">
    <property type="entry name" value="BLR1280 PROTEIN"/>
    <property type="match status" value="1"/>
</dbReference>
<keyword evidence="1" id="KW-0663">Pyridoxal phosphate</keyword>
<dbReference type="Gene3D" id="3.40.640.10">
    <property type="entry name" value="Type I PLP-dependent aspartate aminotransferase-like (Major domain)"/>
    <property type="match status" value="1"/>
</dbReference>
<protein>
    <recommendedName>
        <fullName evidence="2">Aminotransferase class V domain-containing protein</fullName>
    </recommendedName>
</protein>
<dbReference type="SUPFAM" id="SSF53383">
    <property type="entry name" value="PLP-dependent transferases"/>
    <property type="match status" value="1"/>
</dbReference>
<evidence type="ECO:0000259" key="2">
    <source>
        <dbReference type="Pfam" id="PF00266"/>
    </source>
</evidence>
<feature type="non-terminal residue" evidence="3">
    <location>
        <position position="1"/>
    </location>
</feature>
<dbReference type="InterPro" id="IPR015421">
    <property type="entry name" value="PyrdxlP-dep_Trfase_major"/>
</dbReference>